<dbReference type="Gene3D" id="3.90.550.10">
    <property type="entry name" value="Spore Coat Polysaccharide Biosynthesis Protein SpsA, Chain A"/>
    <property type="match status" value="1"/>
</dbReference>
<evidence type="ECO:0000313" key="3">
    <source>
        <dbReference type="Proteomes" id="UP000056419"/>
    </source>
</evidence>
<proteinExistence type="predicted"/>
<gene>
    <name evidence="1" type="ORF">AA415_01108</name>
    <name evidence="2" type="ORF">DWY58_01995</name>
</gene>
<dbReference type="Proteomes" id="UP000056419">
    <property type="component" value="Unassembled WGS sequence"/>
</dbReference>
<dbReference type="Proteomes" id="UP000284161">
    <property type="component" value="Unassembled WGS sequence"/>
</dbReference>
<reference evidence="1 3" key="1">
    <citation type="journal article" date="2016" name="BMC Genomics">
        <title>Type VI secretion systems of human gut Bacteroidales segregate into three genetic architectures, two of which are contained on mobile genetic elements.</title>
        <authorList>
            <person name="Coyne M.J."/>
            <person name="Roelofs K.G."/>
            <person name="Comstock L.E."/>
        </authorList>
    </citation>
    <scope>NUCLEOTIDE SEQUENCE [LARGE SCALE GENOMIC DNA]</scope>
    <source>
        <strain evidence="1 3">CL09T03C01</strain>
    </source>
</reference>
<protein>
    <submittedName>
        <fullName evidence="1">Glycosyl transferase family 2</fullName>
    </submittedName>
    <submittedName>
        <fullName evidence="2">Glycosyltransferase family 2 protein</fullName>
    </submittedName>
</protein>
<reference evidence="1" key="2">
    <citation type="submission" date="2016-01" db="EMBL/GenBank/DDBJ databases">
        <authorList>
            <person name="McClelland M."/>
            <person name="Jain A."/>
            <person name="Saraogi P."/>
            <person name="Mendelson R."/>
            <person name="Westerman R."/>
            <person name="SanMiguel P."/>
            <person name="Csonka L."/>
        </authorList>
    </citation>
    <scope>NUCLEOTIDE SEQUENCE</scope>
    <source>
        <strain evidence="1">CL09T03C01</strain>
    </source>
</reference>
<dbReference type="EMBL" id="LRGC01000004">
    <property type="protein sequence ID" value="KWR56039.1"/>
    <property type="molecule type" value="Genomic_DNA"/>
</dbReference>
<dbReference type="GO" id="GO:0016740">
    <property type="term" value="F:transferase activity"/>
    <property type="evidence" value="ECO:0007669"/>
    <property type="project" value="UniProtKB-KW"/>
</dbReference>
<name>A0A120A345_BACSE</name>
<dbReference type="RefSeq" id="WP_082709268.1">
    <property type="nucleotide sequence ID" value="NZ_JBCJDN010000007.1"/>
</dbReference>
<dbReference type="SUPFAM" id="SSF53448">
    <property type="entry name" value="Nucleotide-diphospho-sugar transferases"/>
    <property type="match status" value="1"/>
</dbReference>
<dbReference type="Pfam" id="PF13704">
    <property type="entry name" value="Glyco_tranf_2_4"/>
    <property type="match status" value="1"/>
</dbReference>
<accession>A0A120A345</accession>
<dbReference type="InterPro" id="IPR029044">
    <property type="entry name" value="Nucleotide-diphossugar_trans"/>
</dbReference>
<organism evidence="1 3">
    <name type="scientific">Bacteroides stercoris</name>
    <dbReference type="NCBI Taxonomy" id="46506"/>
    <lineage>
        <taxon>Bacteria</taxon>
        <taxon>Pseudomonadati</taxon>
        <taxon>Bacteroidota</taxon>
        <taxon>Bacteroidia</taxon>
        <taxon>Bacteroidales</taxon>
        <taxon>Bacteroidaceae</taxon>
        <taxon>Bacteroides</taxon>
    </lineage>
</organism>
<evidence type="ECO:0000313" key="4">
    <source>
        <dbReference type="Proteomes" id="UP000284161"/>
    </source>
</evidence>
<keyword evidence="3" id="KW-1185">Reference proteome</keyword>
<sequence>MINIYLIKKISLALAESFKTFRKAHPSQLIMTLLVKNEESILEENLLFHKAMGVDSFIITDNNSTDSTPDIIRKYKQKGWIKEVIEEKATDYEQKEWVDRMIWKAKTIYKADWIINADADELWYSPSGNLKTELSTTHANVLNCEMKCVYPEENRPFWQWDQIVKPVDEPERYDLSTYSIFERQNKKVIHRSAGYLQISMGNHKVAMLPQLSTDSSIRIYHYNIRGKQQFLEKMINGGKQLEQHKGRHGGRHWRYFYRLYKEGKLESEYDRVIGTSFYKTLCEDRFIIPDSTIPNAFKALNIHQ</sequence>
<dbReference type="PATRIC" id="fig|46506.5.peg.1186"/>
<dbReference type="AlphaFoldDB" id="A0A120A345"/>
<evidence type="ECO:0000313" key="1">
    <source>
        <dbReference type="EMBL" id="KWR56039.1"/>
    </source>
</evidence>
<comment type="caution">
    <text evidence="1">The sequence shown here is derived from an EMBL/GenBank/DDBJ whole genome shotgun (WGS) entry which is preliminary data.</text>
</comment>
<keyword evidence="1" id="KW-0808">Transferase</keyword>
<dbReference type="EMBL" id="QRUB01000001">
    <property type="protein sequence ID" value="RGR30042.1"/>
    <property type="molecule type" value="Genomic_DNA"/>
</dbReference>
<reference evidence="2 4" key="3">
    <citation type="submission" date="2018-08" db="EMBL/GenBank/DDBJ databases">
        <title>A genome reference for cultivated species of the human gut microbiota.</title>
        <authorList>
            <person name="Zou Y."/>
            <person name="Xue W."/>
            <person name="Luo G."/>
        </authorList>
    </citation>
    <scope>NUCLEOTIDE SEQUENCE [LARGE SCALE GENOMIC DNA]</scope>
    <source>
        <strain evidence="2 4">AF25-6</strain>
    </source>
</reference>
<dbReference type="STRING" id="46506.AA415_01108"/>
<evidence type="ECO:0000313" key="2">
    <source>
        <dbReference type="EMBL" id="RGR30042.1"/>
    </source>
</evidence>